<dbReference type="CDD" id="cd06171">
    <property type="entry name" value="Sigma70_r4"/>
    <property type="match status" value="1"/>
</dbReference>
<evidence type="ECO:0000256" key="4">
    <source>
        <dbReference type="ARBA" id="ARBA00023163"/>
    </source>
</evidence>
<name>A0ABR7YBV3_9SPHI</name>
<dbReference type="InterPro" id="IPR014284">
    <property type="entry name" value="RNA_pol_sigma-70_dom"/>
</dbReference>
<dbReference type="InterPro" id="IPR013249">
    <property type="entry name" value="RNA_pol_sigma70_r4_t2"/>
</dbReference>
<dbReference type="Pfam" id="PF08281">
    <property type="entry name" value="Sigma70_r4_2"/>
    <property type="match status" value="1"/>
</dbReference>
<sequence>MILTTLSSENKSKIALKRDEAIFKSYFIKNYKVYEKYAFGILNDRFLAEDVASEIIWKIWHLGEDLMHVANVEQYILKSIKNKCLNMMRVRKPIFVENQDLLDYADNSLNPEKLMIESQAVARIQQAISELPEKTKQAFLLVKEEKMTYKEAAESMNISPKTVDRHIQNAVKKLFNFLKS</sequence>
<evidence type="ECO:0000313" key="7">
    <source>
        <dbReference type="Proteomes" id="UP000651271"/>
    </source>
</evidence>
<keyword evidence="2" id="KW-0805">Transcription regulation</keyword>
<dbReference type="NCBIfam" id="TIGR02937">
    <property type="entry name" value="sigma70-ECF"/>
    <property type="match status" value="1"/>
</dbReference>
<dbReference type="PANTHER" id="PTHR43133:SF46">
    <property type="entry name" value="RNA POLYMERASE SIGMA-70 FACTOR ECF SUBFAMILY"/>
    <property type="match status" value="1"/>
</dbReference>
<dbReference type="Proteomes" id="UP000651271">
    <property type="component" value="Unassembled WGS sequence"/>
</dbReference>
<dbReference type="SUPFAM" id="SSF88946">
    <property type="entry name" value="Sigma2 domain of RNA polymerase sigma factors"/>
    <property type="match status" value="1"/>
</dbReference>
<keyword evidence="3" id="KW-0731">Sigma factor</keyword>
<keyword evidence="7" id="KW-1185">Reference proteome</keyword>
<feature type="domain" description="RNA polymerase sigma factor 70 region 4 type 2" evidence="5">
    <location>
        <begin position="123"/>
        <end position="174"/>
    </location>
</feature>
<keyword evidence="4" id="KW-0804">Transcription</keyword>
<evidence type="ECO:0000259" key="5">
    <source>
        <dbReference type="Pfam" id="PF08281"/>
    </source>
</evidence>
<organism evidence="6 7">
    <name type="scientific">Sphingobacterium litopenaei</name>
    <dbReference type="NCBI Taxonomy" id="2763500"/>
    <lineage>
        <taxon>Bacteria</taxon>
        <taxon>Pseudomonadati</taxon>
        <taxon>Bacteroidota</taxon>
        <taxon>Sphingobacteriia</taxon>
        <taxon>Sphingobacteriales</taxon>
        <taxon>Sphingobacteriaceae</taxon>
        <taxon>Sphingobacterium</taxon>
    </lineage>
</organism>
<dbReference type="InterPro" id="IPR039425">
    <property type="entry name" value="RNA_pol_sigma-70-like"/>
</dbReference>
<dbReference type="InterPro" id="IPR036388">
    <property type="entry name" value="WH-like_DNA-bd_sf"/>
</dbReference>
<accession>A0ABR7YBV3</accession>
<dbReference type="InterPro" id="IPR013324">
    <property type="entry name" value="RNA_pol_sigma_r3/r4-like"/>
</dbReference>
<dbReference type="EMBL" id="JACOIJ010000005">
    <property type="protein sequence ID" value="MBD1428782.1"/>
    <property type="molecule type" value="Genomic_DNA"/>
</dbReference>
<dbReference type="SUPFAM" id="SSF88659">
    <property type="entry name" value="Sigma3 and sigma4 domains of RNA polymerase sigma factors"/>
    <property type="match status" value="1"/>
</dbReference>
<dbReference type="InterPro" id="IPR013325">
    <property type="entry name" value="RNA_pol_sigma_r2"/>
</dbReference>
<evidence type="ECO:0000313" key="6">
    <source>
        <dbReference type="EMBL" id="MBD1428782.1"/>
    </source>
</evidence>
<dbReference type="RefSeq" id="WP_190301551.1">
    <property type="nucleotide sequence ID" value="NZ_JACOIJ010000005.1"/>
</dbReference>
<evidence type="ECO:0000256" key="2">
    <source>
        <dbReference type="ARBA" id="ARBA00023015"/>
    </source>
</evidence>
<dbReference type="Gene3D" id="1.10.10.10">
    <property type="entry name" value="Winged helix-like DNA-binding domain superfamily/Winged helix DNA-binding domain"/>
    <property type="match status" value="1"/>
</dbReference>
<gene>
    <name evidence="6" type="ORF">H8B04_04215</name>
</gene>
<proteinExistence type="inferred from homology"/>
<comment type="similarity">
    <text evidence="1">Belongs to the sigma-70 factor family. ECF subfamily.</text>
</comment>
<comment type="caution">
    <text evidence="6">The sequence shown here is derived from an EMBL/GenBank/DDBJ whole genome shotgun (WGS) entry which is preliminary data.</text>
</comment>
<dbReference type="PANTHER" id="PTHR43133">
    <property type="entry name" value="RNA POLYMERASE ECF-TYPE SIGMA FACTO"/>
    <property type="match status" value="1"/>
</dbReference>
<evidence type="ECO:0000256" key="1">
    <source>
        <dbReference type="ARBA" id="ARBA00010641"/>
    </source>
</evidence>
<reference evidence="6 7" key="1">
    <citation type="submission" date="2020-08" db="EMBL/GenBank/DDBJ databases">
        <title>Sphingobacterium sp. DN04309 isolated from aquaculture water.</title>
        <authorList>
            <person name="Zhang M."/>
        </authorList>
    </citation>
    <scope>NUCLEOTIDE SEQUENCE [LARGE SCALE GENOMIC DNA]</scope>
    <source>
        <strain evidence="6 7">DN04309</strain>
    </source>
</reference>
<dbReference type="Gene3D" id="1.10.1740.10">
    <property type="match status" value="1"/>
</dbReference>
<evidence type="ECO:0000256" key="3">
    <source>
        <dbReference type="ARBA" id="ARBA00023082"/>
    </source>
</evidence>
<protein>
    <submittedName>
        <fullName evidence="6">Sigma-70 family RNA polymerase sigma factor</fullName>
    </submittedName>
</protein>